<dbReference type="AlphaFoldDB" id="A0A9P9WE62"/>
<keyword evidence="2" id="KW-0732">Signal</keyword>
<feature type="compositionally biased region" description="Polar residues" evidence="1">
    <location>
        <begin position="206"/>
        <end position="220"/>
    </location>
</feature>
<comment type="caution">
    <text evidence="3">The sequence shown here is derived from an EMBL/GenBank/DDBJ whole genome shotgun (WGS) entry which is preliminary data.</text>
</comment>
<feature type="compositionally biased region" description="Low complexity" evidence="1">
    <location>
        <begin position="182"/>
        <end position="205"/>
    </location>
</feature>
<dbReference type="EMBL" id="JAFIMR010000035">
    <property type="protein sequence ID" value="KAI1859118.1"/>
    <property type="molecule type" value="Genomic_DNA"/>
</dbReference>
<feature type="chain" id="PRO_5040116089" evidence="2">
    <location>
        <begin position="20"/>
        <end position="268"/>
    </location>
</feature>
<feature type="signal peptide" evidence="2">
    <location>
        <begin position="1"/>
        <end position="19"/>
    </location>
</feature>
<evidence type="ECO:0000256" key="1">
    <source>
        <dbReference type="SAM" id="MobiDB-lite"/>
    </source>
</evidence>
<feature type="region of interest" description="Disordered" evidence="1">
    <location>
        <begin position="180"/>
        <end position="240"/>
    </location>
</feature>
<keyword evidence="4" id="KW-1185">Reference proteome</keyword>
<evidence type="ECO:0000313" key="4">
    <source>
        <dbReference type="Proteomes" id="UP000829685"/>
    </source>
</evidence>
<sequence>MQPLYFLPALAAAAAAAAATQTLPSPAICEDTIDGSPPFSSNDTPCLLRCSDPVAAPTGTLLPGMVNVTNIPYCQLNCVRRDASPAQSALAPDCLGRCQARNQGTPENAGWCMYWCVAGYGDLVAATACVPSLEYGEPVTSYDGPRAITYRPFTQASEWRSWYETQTLMSRTGNFATNYGPSSTSISSSTSSGGRTTLTTSSSTSVMITQPPGTTDRVTPSGSLETSAAAGAAPTSSTTSDGAAIMANRDVERLVSFACLIALLAAIR</sequence>
<evidence type="ECO:0000256" key="2">
    <source>
        <dbReference type="SAM" id="SignalP"/>
    </source>
</evidence>
<feature type="compositionally biased region" description="Low complexity" evidence="1">
    <location>
        <begin position="221"/>
        <end position="240"/>
    </location>
</feature>
<dbReference type="Proteomes" id="UP000829685">
    <property type="component" value="Unassembled WGS sequence"/>
</dbReference>
<protein>
    <submittedName>
        <fullName evidence="3">Uncharacterized protein</fullName>
    </submittedName>
</protein>
<name>A0A9P9WE62_9PEZI</name>
<dbReference type="OrthoDB" id="3023467at2759"/>
<evidence type="ECO:0000313" key="3">
    <source>
        <dbReference type="EMBL" id="KAI1859118.1"/>
    </source>
</evidence>
<reference evidence="3" key="1">
    <citation type="submission" date="2021-03" db="EMBL/GenBank/DDBJ databases">
        <title>Revisited historic fungal species revealed as producer of novel bioactive compounds through whole genome sequencing and comparative genomics.</title>
        <authorList>
            <person name="Vignolle G.A."/>
            <person name="Hochenegger N."/>
            <person name="Mach R.L."/>
            <person name="Mach-Aigner A.R."/>
            <person name="Javad Rahimi M."/>
            <person name="Salim K.A."/>
            <person name="Chan C.M."/>
            <person name="Lim L.B.L."/>
            <person name="Cai F."/>
            <person name="Druzhinina I.S."/>
            <person name="U'Ren J.M."/>
            <person name="Derntl C."/>
        </authorList>
    </citation>
    <scope>NUCLEOTIDE SEQUENCE</scope>
    <source>
        <strain evidence="3">TUCIM 5799</strain>
    </source>
</reference>
<accession>A0A9P9WE62</accession>
<organism evidence="3 4">
    <name type="scientific">Neoarthrinium moseri</name>
    <dbReference type="NCBI Taxonomy" id="1658444"/>
    <lineage>
        <taxon>Eukaryota</taxon>
        <taxon>Fungi</taxon>
        <taxon>Dikarya</taxon>
        <taxon>Ascomycota</taxon>
        <taxon>Pezizomycotina</taxon>
        <taxon>Sordariomycetes</taxon>
        <taxon>Xylariomycetidae</taxon>
        <taxon>Amphisphaeriales</taxon>
        <taxon>Apiosporaceae</taxon>
        <taxon>Neoarthrinium</taxon>
    </lineage>
</organism>
<gene>
    <name evidence="3" type="ORF">JX265_010595</name>
</gene>
<proteinExistence type="predicted"/>